<dbReference type="GO" id="GO:0005509">
    <property type="term" value="F:calcium ion binding"/>
    <property type="evidence" value="ECO:0007669"/>
    <property type="project" value="InterPro"/>
</dbReference>
<evidence type="ECO:0000256" key="1">
    <source>
        <dbReference type="ARBA" id="ARBA00022670"/>
    </source>
</evidence>
<feature type="compositionally biased region" description="Polar residues" evidence="4">
    <location>
        <begin position="212"/>
        <end position="227"/>
    </location>
</feature>
<keyword evidence="2 5" id="KW-0732">Signal</keyword>
<evidence type="ECO:0000256" key="5">
    <source>
        <dbReference type="SAM" id="SignalP"/>
    </source>
</evidence>
<dbReference type="RefSeq" id="WP_138537138.1">
    <property type="nucleotide sequence ID" value="NZ_VANR01000007.1"/>
</dbReference>
<evidence type="ECO:0000313" key="8">
    <source>
        <dbReference type="Proteomes" id="UP000307140"/>
    </source>
</evidence>
<feature type="chain" id="PRO_5024306854" evidence="5">
    <location>
        <begin position="25"/>
        <end position="1789"/>
    </location>
</feature>
<evidence type="ECO:0000259" key="6">
    <source>
        <dbReference type="PROSITE" id="PS51829"/>
    </source>
</evidence>
<dbReference type="Pfam" id="PF01483">
    <property type="entry name" value="P_proprotein"/>
    <property type="match status" value="1"/>
</dbReference>
<dbReference type="Proteomes" id="UP000307140">
    <property type="component" value="Unassembled WGS sequence"/>
</dbReference>
<dbReference type="GO" id="GO:0006508">
    <property type="term" value="P:proteolysis"/>
    <property type="evidence" value="ECO:0007669"/>
    <property type="project" value="UniProtKB-KW"/>
</dbReference>
<dbReference type="InterPro" id="IPR008979">
    <property type="entry name" value="Galactose-bd-like_sf"/>
</dbReference>
<feature type="domain" description="P/Homo B" evidence="6">
    <location>
        <begin position="22"/>
        <end position="174"/>
    </location>
</feature>
<dbReference type="Pfam" id="PF18676">
    <property type="entry name" value="MBG_2"/>
    <property type="match status" value="1"/>
</dbReference>
<dbReference type="OrthoDB" id="2582440at2"/>
<dbReference type="EMBL" id="VANR01000007">
    <property type="protein sequence ID" value="TMM28767.1"/>
    <property type="molecule type" value="Genomic_DNA"/>
</dbReference>
<keyword evidence="8" id="KW-1185">Reference proteome</keyword>
<feature type="region of interest" description="Disordered" evidence="4">
    <location>
        <begin position="209"/>
        <end position="233"/>
    </location>
</feature>
<dbReference type="GO" id="GO:0004252">
    <property type="term" value="F:serine-type endopeptidase activity"/>
    <property type="evidence" value="ECO:0007669"/>
    <property type="project" value="InterPro"/>
</dbReference>
<dbReference type="NCBIfam" id="TIGR04183">
    <property type="entry name" value="Por_Secre_tail"/>
    <property type="match status" value="1"/>
</dbReference>
<dbReference type="InterPro" id="IPR002884">
    <property type="entry name" value="P_dom"/>
</dbReference>
<dbReference type="SUPFAM" id="SSF49785">
    <property type="entry name" value="Galactose-binding domain-like"/>
    <property type="match status" value="1"/>
</dbReference>
<feature type="signal peptide" evidence="5">
    <location>
        <begin position="1"/>
        <end position="24"/>
    </location>
</feature>
<gene>
    <name evidence="7" type="ORF">FDT66_12730</name>
</gene>
<dbReference type="SUPFAM" id="SSF103647">
    <property type="entry name" value="TSP type-3 repeat"/>
    <property type="match status" value="1"/>
</dbReference>
<reference evidence="7 8" key="1">
    <citation type="submission" date="2019-05" db="EMBL/GenBank/DDBJ databases">
        <title>Polaribacter aestuariivivens sp. nov., isolated from a tidal flat.</title>
        <authorList>
            <person name="Yoon J.-H."/>
        </authorList>
    </citation>
    <scope>NUCLEOTIDE SEQUENCE [LARGE SCALE GENOMIC DNA]</scope>
    <source>
        <strain evidence="7 8">DBTF-3</strain>
    </source>
</reference>
<evidence type="ECO:0000256" key="3">
    <source>
        <dbReference type="ARBA" id="ARBA00022801"/>
    </source>
</evidence>
<keyword evidence="3" id="KW-0378">Hydrolase</keyword>
<organism evidence="7 8">
    <name type="scientific">Polaribacter aestuariivivens</name>
    <dbReference type="NCBI Taxonomy" id="2304626"/>
    <lineage>
        <taxon>Bacteria</taxon>
        <taxon>Pseudomonadati</taxon>
        <taxon>Bacteroidota</taxon>
        <taxon>Flavobacteriia</taxon>
        <taxon>Flavobacteriales</taxon>
        <taxon>Flavobacteriaceae</taxon>
    </lineage>
</organism>
<evidence type="ECO:0000256" key="2">
    <source>
        <dbReference type="ARBA" id="ARBA00022729"/>
    </source>
</evidence>
<evidence type="ECO:0000313" key="7">
    <source>
        <dbReference type="EMBL" id="TMM28767.1"/>
    </source>
</evidence>
<comment type="caution">
    <text evidence="7">The sequence shown here is derived from an EMBL/GenBank/DDBJ whole genome shotgun (WGS) entry which is preliminary data.</text>
</comment>
<evidence type="ECO:0000256" key="4">
    <source>
        <dbReference type="SAM" id="MobiDB-lite"/>
    </source>
</evidence>
<dbReference type="InterPro" id="IPR028974">
    <property type="entry name" value="TSP_type-3_rpt"/>
</dbReference>
<dbReference type="Gene3D" id="4.10.1080.10">
    <property type="entry name" value="TSP type-3 repeat"/>
    <property type="match status" value="1"/>
</dbReference>
<accession>A0A5S3N188</accession>
<dbReference type="PROSITE" id="PS51829">
    <property type="entry name" value="P_HOMO_B"/>
    <property type="match status" value="1"/>
</dbReference>
<proteinExistence type="predicted"/>
<sequence length="1789" mass="193963">MTPKSKSKWLFLPFIMLFISLNSAAQTCNNYTENPSTTIAATPGGAVTYNTNINVTDSFTISDVNVTIDIDHTWNNDLDIFLISPSGTRVELSTDNGGNGDNYNATFDDASANILPTDNTTITGTFRPEGSLSDFNNEDANGNWVLEVTDDTNQDGGTINSVTLNICNYNYSENFETGNTWSTTGTTASKGTFVNINPEGTSYQLENDHSDPGTNALVTGSNPSNANGADDVDRGTVFATSPTYFVSGESNFSIWYFFGQRDANDDAGDFFRLEVSYNNGANWTDLVFIGDVQNTPVWTEATTTIPAGSNFIVRVSAADGTANGDIIEAGIDDLSITESTTSRIPITITADAKTKEFGDADPTLTYTVTSGSLDSGDTLVGSLTRDTGEAVNNYNINQGTITNANNPKYNISFVSALFTITAKDTDGDGYPDDVDIDDDNDGIIDTDENCVIPGASIPAGDSETWIDGDYSVFGIGSNTNGLGYQESGFQQAAFQRGINLTVLDDSSTNYVTENPTSSSSPLSLNDRVYFGINPTTSSNDGVVSFTSTYFSPDYVDNPDGTPDVGCAATPNGNNSELRTTTSSEFSSGDSSRAIYVVPERGSTVGDSYSINIAFNTPIYAFSFDINDVFDTNGSSDLEYTLEVFADGKLLAYMTADNFGNDIAGSMELYRGDKTTLENGSINIGNQTEATIGFINATAISNVEIRTTIVAGSTDVCARDAHGLDSFAYGTSAQSCFADDLDFDGDGIQNDKDLDSDNDGIPDNIEAQSTIDYIAPNYIYTANGLDTAYGVGLSAQNTDGTGNADYVDLDSDDDTIFDTIEAGYTIDSNNNGQTNGTVGQNGLDNTLYSADDFNDVNASIDDPTSLPDTDNDVLTIGDVDYRDAHVSGTPMITQIFNDGTSKVIEITNIHNTNSVLANTIKLNLFKNKSGDQTNTVPDVSYTVPTELAAGQSILITNASSVFTGTVNNAITDLDGANDILNLSHPNGISSGLNDWKNRYETMYNFSDNTIYVRSDEILTTNKNFSEGEWIPFVADDLNPYRDIDAGGPERHPHAPIISEITSASSNSNMSLGTHFVNPTVRSGDVWSNGIPDKTRRVVIDQDYATSSSLFARKLTVNSGRKLTVSNNLLIVTEDIEFGSSSSEIRLAGTSQLIQIHETNSKVAGGGNLYIDQDSPIASKYRYNYMSSPVGGTSYTLSEVLKDGTTPTSSTSTAIDIDFVNGFDGEADSPIKIADYWIYTYASANGSRSNWNQKKSTGSIPVTDGFTIKGTGVAQNYTFVGTPNDGELTTSVGGNESYLVGNPYPSAISVQRFIEDNRNAIDGTLYFWQHAGEEDTIASDIAGHYYNGYIGGYATRNISMGIAANSTAISGEFDITMEAENATYNGTLETDTDANTFIVLDADDEWVDFGAIPRGIEKLQLNYKSSTIKMIALKVNGKLIDNYEIPVSESFTTFNIPFCIERNSIVRIESTDTNTLYLNNIIVKDEDGKIPCAPNAGAVSGFTYTSPLEYIAVGQGFFISGDNDGGAIVFNNSQRESITEGARSTFFKPNVTHKKASNRKNKLPIIKLGMNYNDNSNVKMHRQIGISFKPKNTFKYDKGYDSYLFDLSSTDFYWKFPDQQQPYAIAGVESISKELEIPLEIVISKKDAISIEIDEWNLENTELFLLDKLTNKSYELHNGKAELELEKGTYSERFYITFKSTKTLSTDDVVAQNVSIFYDKLNSEININPINNVAIKNAKLYSILGQEVKNWKFVSEENTSKKLKINHLSKAVYVLKIKTDRGDVSKKILIN</sequence>
<dbReference type="InterPro" id="IPR026444">
    <property type="entry name" value="Secre_tail"/>
</dbReference>
<keyword evidence="1" id="KW-0645">Protease</keyword>
<dbReference type="InterPro" id="IPR041286">
    <property type="entry name" value="MBG_2"/>
</dbReference>
<dbReference type="Gene3D" id="2.60.120.260">
    <property type="entry name" value="Galactose-binding domain-like"/>
    <property type="match status" value="1"/>
</dbReference>
<name>A0A5S3N188_9FLAO</name>
<protein>
    <submittedName>
        <fullName evidence="7">T9SS type A sorting domain-containing protein</fullName>
    </submittedName>
</protein>